<dbReference type="Pfam" id="PF16016">
    <property type="entry name" value="VASt"/>
    <property type="match status" value="1"/>
</dbReference>
<dbReference type="GO" id="GO:0032541">
    <property type="term" value="C:cortical endoplasmic reticulum"/>
    <property type="evidence" value="ECO:0007669"/>
    <property type="project" value="TreeGrafter"/>
</dbReference>
<sequence length="1252" mass="134718">MESHNSSSNSLGKLLPKAITSRRRRKHSSSRDAPDPDIGLEDGQHQRPLSTSSTSQSHGTASDDALRATSIAHSSTNQPNTTFIASVSTSTGTGPGIPSDSQTSRSRSRTRRGSKMAADHEETTSLDSHGSDQDAVSRPHLISAHPSQIGYLTTSSPLVQDAHLKSGQPDSIPRSATFAADSPVSEIAIPRPSFSVTKTGLVPPQSSSSKRSPSPAGRFREVFRSKKASSTSSSPERSERRSEPQLEPDRRPTIPTSVPTVNVPEPSSTPEEPVSRPQTAPGPGRTRSQSKPSQTRIATSGRPPRTPPTSDHPAPVIVNTPPTPTDPIYPQTQHSPTKSFFASAPPTDGASTSSPSANATSSPRSAASTINARRTRAGSNASIGPSKLSNLTLPPLTPTPESGPGVSAAAASGFFTSMISAAQNAANSFSNTITTTNIGTAKGKPSSVNRDRETDIRESIEKPGEETPSQDDMSGQSSDQKELAINTLGQGSLSLSQLGLAENNSTTTTPATARFPESAEMRHRSDSAPIDPEYVHRHDSTTEEMFSLPRPISLYDSTAPGDRTPPAGSLYEGRPGTGIQRSGSIRSAIGGAKRRTRGGSTATGTTIGAAISAATASVGNPLGNASVPKLTGFAVASKKRNRDFHAFFKSVPDDDYLIEDYSCALQREILAHGRLYVSEGHLCFSSNIFGWVTTLVMSFDEIVSVEKRSTALVFKNGLMISTLHAKHVFASFTSRDSTYDLIVNIWKLGHPSLRSSLNGVRLDETGGDKTEKIDAEPAAEIDPPSGSESEEEESEGGEDVYDEDEDNDQTPDTTQVADPMAAVGDPEKTASRKVSGPALSTAGGADKSKEAAAASTTDTDFPGPPTHAPTDCGDADTHYDKSMGEDVIPAPLGKVYNMMFGPPTWMSKFITTDQKCTELQMDDKALTLENKTRDYSFIKPLNGPIGPKQTKCIANEVLDNLDFNKSVNVTVTTQTPDVPSGNVFNVKTRYCLSWAENNQTRIQMTCTIEWTGKSWLKGPIEKGTIDGQSQYAKELFACLKAGVTSRSRTGTLTNGAPAKPGKKRGKKSRQPQPISPTAVLATTKSNAKQSWGVFEPVEPFLGPIVDIIKPILTGNVVYGLLVGLLVATWFGFGFPNRPASGIGRPYGANDLLDYRYYPDRIVAYEEMWRREESELWDWLEERVGLRRLGNEGEPVGIRKRAIDPRTVEERLREDRMNEREVNEAIRVTEEKLKVLKEVVEKRKLVNEEKPVE</sequence>
<feature type="compositionally biased region" description="Polar residues" evidence="6">
    <location>
        <begin position="286"/>
        <end position="298"/>
    </location>
</feature>
<evidence type="ECO:0000256" key="3">
    <source>
        <dbReference type="ARBA" id="ARBA00022692"/>
    </source>
</evidence>
<dbReference type="Pfam" id="PF02893">
    <property type="entry name" value="GRAM"/>
    <property type="match status" value="1"/>
</dbReference>
<evidence type="ECO:0000313" key="10">
    <source>
        <dbReference type="Proteomes" id="UP001201980"/>
    </source>
</evidence>
<feature type="compositionally biased region" description="Low complexity" evidence="6">
    <location>
        <begin position="350"/>
        <end position="369"/>
    </location>
</feature>
<feature type="compositionally biased region" description="Low complexity" evidence="6">
    <location>
        <begin position="203"/>
        <end position="215"/>
    </location>
</feature>
<keyword evidence="4 7" id="KW-1133">Transmembrane helix</keyword>
<evidence type="ECO:0000256" key="4">
    <source>
        <dbReference type="ARBA" id="ARBA00022989"/>
    </source>
</evidence>
<feature type="compositionally biased region" description="Basic and acidic residues" evidence="6">
    <location>
        <begin position="517"/>
        <end position="526"/>
    </location>
</feature>
<evidence type="ECO:0000259" key="8">
    <source>
        <dbReference type="PROSITE" id="PS51778"/>
    </source>
</evidence>
<dbReference type="InterPro" id="IPR031968">
    <property type="entry name" value="VASt"/>
</dbReference>
<feature type="compositionally biased region" description="Basic and acidic residues" evidence="6">
    <location>
        <begin position="761"/>
        <end position="775"/>
    </location>
</feature>
<evidence type="ECO:0000313" key="9">
    <source>
        <dbReference type="EMBL" id="KAJ2895387.1"/>
    </source>
</evidence>
<feature type="compositionally biased region" description="Basic residues" evidence="6">
    <location>
        <begin position="1060"/>
        <end position="1069"/>
    </location>
</feature>
<evidence type="ECO:0000256" key="6">
    <source>
        <dbReference type="SAM" id="MobiDB-lite"/>
    </source>
</evidence>
<feature type="region of interest" description="Disordered" evidence="6">
    <location>
        <begin position="1047"/>
        <end position="1077"/>
    </location>
</feature>
<protein>
    <submittedName>
        <fullName evidence="9">Gram domain-containing protein</fullName>
    </submittedName>
</protein>
<comment type="subcellular location">
    <subcellularLocation>
        <location evidence="1">Membrane</location>
        <topology evidence="1">Single-pass membrane protein</topology>
    </subcellularLocation>
</comment>
<dbReference type="GO" id="GO:0005886">
    <property type="term" value="C:plasma membrane"/>
    <property type="evidence" value="ECO:0007669"/>
    <property type="project" value="TreeGrafter"/>
</dbReference>
<feature type="compositionally biased region" description="Basic and acidic residues" evidence="6">
    <location>
        <begin position="117"/>
        <end position="137"/>
    </location>
</feature>
<feature type="compositionally biased region" description="Polar residues" evidence="6">
    <location>
        <begin position="47"/>
        <end position="60"/>
    </location>
</feature>
<feature type="compositionally biased region" description="Polar residues" evidence="6">
    <location>
        <begin position="330"/>
        <end position="340"/>
    </location>
</feature>
<gene>
    <name evidence="9" type="ORF">MKZ38_006618</name>
</gene>
<evidence type="ECO:0000256" key="7">
    <source>
        <dbReference type="SAM" id="Phobius"/>
    </source>
</evidence>
<dbReference type="Proteomes" id="UP001201980">
    <property type="component" value="Unassembled WGS sequence"/>
</dbReference>
<reference evidence="9" key="1">
    <citation type="submission" date="2022-07" db="EMBL/GenBank/DDBJ databases">
        <title>Draft genome sequence of Zalerion maritima ATCC 34329, a (micro)plastics degrading marine fungus.</title>
        <authorList>
            <person name="Paco A."/>
            <person name="Goncalves M.F.M."/>
            <person name="Rocha-Santos T.A.P."/>
            <person name="Alves A."/>
        </authorList>
    </citation>
    <scope>NUCLEOTIDE SEQUENCE</scope>
    <source>
        <strain evidence="9">ATCC 34329</strain>
    </source>
</reference>
<dbReference type="GO" id="GO:0140268">
    <property type="term" value="C:endoplasmic reticulum-plasma membrane contact site"/>
    <property type="evidence" value="ECO:0007669"/>
    <property type="project" value="TreeGrafter"/>
</dbReference>
<dbReference type="PANTHER" id="PTHR23319">
    <property type="entry name" value="GRAM DOMAIN CONTAINING 1B, ISOFORM E"/>
    <property type="match status" value="1"/>
</dbReference>
<dbReference type="GO" id="GO:0032934">
    <property type="term" value="F:sterol binding"/>
    <property type="evidence" value="ECO:0007669"/>
    <property type="project" value="TreeGrafter"/>
</dbReference>
<feature type="region of interest" description="Disordered" evidence="6">
    <location>
        <begin position="1"/>
        <end position="407"/>
    </location>
</feature>
<dbReference type="GO" id="GO:0120015">
    <property type="term" value="F:sterol transfer activity"/>
    <property type="evidence" value="ECO:0007669"/>
    <property type="project" value="TreeGrafter"/>
</dbReference>
<feature type="compositionally biased region" description="Polar residues" evidence="6">
    <location>
        <begin position="377"/>
        <end position="390"/>
    </location>
</feature>
<feature type="compositionally biased region" description="Basic and acidic residues" evidence="6">
    <location>
        <begin position="236"/>
        <end position="252"/>
    </location>
</feature>
<feature type="compositionally biased region" description="Basic and acidic residues" evidence="6">
    <location>
        <begin position="449"/>
        <end position="465"/>
    </location>
</feature>
<feature type="transmembrane region" description="Helical" evidence="7">
    <location>
        <begin position="1116"/>
        <end position="1134"/>
    </location>
</feature>
<feature type="region of interest" description="Disordered" evidence="6">
    <location>
        <begin position="555"/>
        <end position="583"/>
    </location>
</feature>
<keyword evidence="10" id="KW-1185">Reference proteome</keyword>
<dbReference type="Gene3D" id="2.30.29.30">
    <property type="entry name" value="Pleckstrin-homology domain (PH domain)/Phosphotyrosine-binding domain (PTB)"/>
    <property type="match status" value="1"/>
</dbReference>
<dbReference type="PROSITE" id="PS51778">
    <property type="entry name" value="VAST"/>
    <property type="match status" value="1"/>
</dbReference>
<dbReference type="AlphaFoldDB" id="A0AAD5RJC9"/>
<dbReference type="InterPro" id="IPR051482">
    <property type="entry name" value="Cholesterol_transport"/>
</dbReference>
<name>A0AAD5RJC9_9PEZI</name>
<feature type="compositionally biased region" description="Polar residues" evidence="6">
    <location>
        <begin position="502"/>
        <end position="511"/>
    </location>
</feature>
<feature type="region of interest" description="Disordered" evidence="6">
    <location>
        <begin position="435"/>
        <end position="481"/>
    </location>
</feature>
<dbReference type="SMART" id="SM00568">
    <property type="entry name" value="GRAM"/>
    <property type="match status" value="1"/>
</dbReference>
<dbReference type="PANTHER" id="PTHR23319:SF4">
    <property type="entry name" value="GRAM DOMAIN CONTAINING 1B, ISOFORM E"/>
    <property type="match status" value="1"/>
</dbReference>
<accession>A0AAD5RJC9</accession>
<organism evidence="9 10">
    <name type="scientific">Zalerion maritima</name>
    <dbReference type="NCBI Taxonomy" id="339359"/>
    <lineage>
        <taxon>Eukaryota</taxon>
        <taxon>Fungi</taxon>
        <taxon>Dikarya</taxon>
        <taxon>Ascomycota</taxon>
        <taxon>Pezizomycotina</taxon>
        <taxon>Sordariomycetes</taxon>
        <taxon>Lulworthiomycetidae</taxon>
        <taxon>Lulworthiales</taxon>
        <taxon>Lulworthiaceae</taxon>
        <taxon>Zalerion</taxon>
    </lineage>
</organism>
<evidence type="ECO:0000256" key="5">
    <source>
        <dbReference type="ARBA" id="ARBA00023136"/>
    </source>
</evidence>
<keyword evidence="5 7" id="KW-0472">Membrane</keyword>
<evidence type="ECO:0000256" key="1">
    <source>
        <dbReference type="ARBA" id="ARBA00004167"/>
    </source>
</evidence>
<evidence type="ECO:0000256" key="2">
    <source>
        <dbReference type="ARBA" id="ARBA00006582"/>
    </source>
</evidence>
<dbReference type="EMBL" id="JAKWBI020000407">
    <property type="protein sequence ID" value="KAJ2895387.1"/>
    <property type="molecule type" value="Genomic_DNA"/>
</dbReference>
<feature type="compositionally biased region" description="Low complexity" evidence="6">
    <location>
        <begin position="261"/>
        <end position="277"/>
    </location>
</feature>
<proteinExistence type="inferred from homology"/>
<feature type="compositionally biased region" description="Polar residues" evidence="6">
    <location>
        <begin position="1"/>
        <end position="11"/>
    </location>
</feature>
<dbReference type="InterPro" id="IPR004182">
    <property type="entry name" value="GRAM"/>
</dbReference>
<dbReference type="CDD" id="cd13220">
    <property type="entry name" value="PH-GRAM_GRAMDC"/>
    <property type="match status" value="1"/>
</dbReference>
<comment type="similarity">
    <text evidence="2">Belongs to the YSP2 family.</text>
</comment>
<keyword evidence="3 7" id="KW-0812">Transmembrane</keyword>
<feature type="compositionally biased region" description="Low complexity" evidence="6">
    <location>
        <begin position="391"/>
        <end position="407"/>
    </location>
</feature>
<feature type="compositionally biased region" description="Low complexity" evidence="6">
    <location>
        <begin position="435"/>
        <end position="444"/>
    </location>
</feature>
<dbReference type="InterPro" id="IPR011993">
    <property type="entry name" value="PH-like_dom_sf"/>
</dbReference>
<feature type="domain" description="VASt" evidence="8">
    <location>
        <begin position="879"/>
        <end position="1047"/>
    </location>
</feature>
<comment type="caution">
    <text evidence="9">The sequence shown here is derived from an EMBL/GenBank/DDBJ whole genome shotgun (WGS) entry which is preliminary data.</text>
</comment>
<dbReference type="GO" id="GO:0005789">
    <property type="term" value="C:endoplasmic reticulum membrane"/>
    <property type="evidence" value="ECO:0007669"/>
    <property type="project" value="TreeGrafter"/>
</dbReference>
<feature type="region of interest" description="Disordered" evidence="6">
    <location>
        <begin position="502"/>
        <end position="533"/>
    </location>
</feature>
<dbReference type="GO" id="GO:0032366">
    <property type="term" value="P:intracellular sterol transport"/>
    <property type="evidence" value="ECO:0007669"/>
    <property type="project" value="TreeGrafter"/>
</dbReference>
<feature type="compositionally biased region" description="Acidic residues" evidence="6">
    <location>
        <begin position="788"/>
        <end position="809"/>
    </location>
</feature>
<feature type="compositionally biased region" description="Polar residues" evidence="6">
    <location>
        <begin position="71"/>
        <end position="92"/>
    </location>
</feature>
<feature type="region of interest" description="Disordered" evidence="6">
    <location>
        <begin position="757"/>
        <end position="879"/>
    </location>
</feature>
<dbReference type="GO" id="GO:0005739">
    <property type="term" value="C:mitochondrion"/>
    <property type="evidence" value="ECO:0007669"/>
    <property type="project" value="TreeGrafter"/>
</dbReference>